<evidence type="ECO:0000313" key="6">
    <source>
        <dbReference type="Proteomes" id="UP000240883"/>
    </source>
</evidence>
<dbReference type="EMBL" id="KZ678128">
    <property type="protein sequence ID" value="PSN75652.1"/>
    <property type="molecule type" value="Genomic_DNA"/>
</dbReference>
<dbReference type="AlphaFoldDB" id="A0A2T2PDB5"/>
<gene>
    <name evidence="5" type="ORF">BS50DRAFT_628806</name>
</gene>
<evidence type="ECO:0000256" key="3">
    <source>
        <dbReference type="ARBA" id="ARBA00022723"/>
    </source>
</evidence>
<dbReference type="OrthoDB" id="3934656at2759"/>
<dbReference type="PANTHER" id="PTHR24305">
    <property type="entry name" value="CYTOCHROME P450"/>
    <property type="match status" value="1"/>
</dbReference>
<evidence type="ECO:0000256" key="2">
    <source>
        <dbReference type="ARBA" id="ARBA00010617"/>
    </source>
</evidence>
<evidence type="ECO:0008006" key="7">
    <source>
        <dbReference type="Google" id="ProtNLM"/>
    </source>
</evidence>
<evidence type="ECO:0000256" key="4">
    <source>
        <dbReference type="ARBA" id="ARBA00023004"/>
    </source>
</evidence>
<keyword evidence="6" id="KW-1185">Reference proteome</keyword>
<comment type="cofactor">
    <cofactor evidence="1">
        <name>heme</name>
        <dbReference type="ChEBI" id="CHEBI:30413"/>
    </cofactor>
</comment>
<comment type="similarity">
    <text evidence="2">Belongs to the cytochrome P450 family.</text>
</comment>
<dbReference type="Gene3D" id="1.10.630.10">
    <property type="entry name" value="Cytochrome P450"/>
    <property type="match status" value="1"/>
</dbReference>
<proteinExistence type="inferred from homology"/>
<dbReference type="InterPro" id="IPR050121">
    <property type="entry name" value="Cytochrome_P450_monoxygenase"/>
</dbReference>
<organism evidence="5 6">
    <name type="scientific">Corynespora cassiicola Philippines</name>
    <dbReference type="NCBI Taxonomy" id="1448308"/>
    <lineage>
        <taxon>Eukaryota</taxon>
        <taxon>Fungi</taxon>
        <taxon>Dikarya</taxon>
        <taxon>Ascomycota</taxon>
        <taxon>Pezizomycotina</taxon>
        <taxon>Dothideomycetes</taxon>
        <taxon>Pleosporomycetidae</taxon>
        <taxon>Pleosporales</taxon>
        <taxon>Corynesporascaceae</taxon>
        <taxon>Corynespora</taxon>
    </lineage>
</organism>
<dbReference type="GO" id="GO:0004497">
    <property type="term" value="F:monooxygenase activity"/>
    <property type="evidence" value="ECO:0007669"/>
    <property type="project" value="InterPro"/>
</dbReference>
<dbReference type="PANTHER" id="PTHR24305:SF232">
    <property type="entry name" value="P450, PUTATIVE (EUROFUNG)-RELATED"/>
    <property type="match status" value="1"/>
</dbReference>
<protein>
    <recommendedName>
        <fullName evidence="7">Cytochrome P450</fullName>
    </recommendedName>
</protein>
<dbReference type="SUPFAM" id="SSF48264">
    <property type="entry name" value="Cytochrome P450"/>
    <property type="match status" value="1"/>
</dbReference>
<dbReference type="GO" id="GO:0005506">
    <property type="term" value="F:iron ion binding"/>
    <property type="evidence" value="ECO:0007669"/>
    <property type="project" value="InterPro"/>
</dbReference>
<keyword evidence="3" id="KW-0479">Metal-binding</keyword>
<dbReference type="GO" id="GO:0016705">
    <property type="term" value="F:oxidoreductase activity, acting on paired donors, with incorporation or reduction of molecular oxygen"/>
    <property type="evidence" value="ECO:0007669"/>
    <property type="project" value="InterPro"/>
</dbReference>
<sequence>MFCKYSIVGLTIATSLFATIVYRLKFHSLAKVPGPRLNVISWHTHKGKSHEFLPALHERYGRAVRIAHDKVLVRSEEAARVGGVGSPFVQNFWYQGAAHTASKSEGENMFDLFIEMNKDRYRLQRRAIGPAYSMFAMEKHKNLVEGAVEDLIARVETGGILR</sequence>
<name>A0A2T2PDB5_CORCC</name>
<evidence type="ECO:0000313" key="5">
    <source>
        <dbReference type="EMBL" id="PSN75652.1"/>
    </source>
</evidence>
<dbReference type="InterPro" id="IPR036396">
    <property type="entry name" value="Cyt_P450_sf"/>
</dbReference>
<evidence type="ECO:0000256" key="1">
    <source>
        <dbReference type="ARBA" id="ARBA00001971"/>
    </source>
</evidence>
<reference evidence="5 6" key="1">
    <citation type="journal article" date="2018" name="Front. Microbiol.">
        <title>Genome-Wide Analysis of Corynespora cassiicola Leaf Fall Disease Putative Effectors.</title>
        <authorList>
            <person name="Lopez D."/>
            <person name="Ribeiro S."/>
            <person name="Label P."/>
            <person name="Fumanal B."/>
            <person name="Venisse J.S."/>
            <person name="Kohler A."/>
            <person name="de Oliveira R.R."/>
            <person name="Labutti K."/>
            <person name="Lipzen A."/>
            <person name="Lail K."/>
            <person name="Bauer D."/>
            <person name="Ohm R.A."/>
            <person name="Barry K.W."/>
            <person name="Spatafora J."/>
            <person name="Grigoriev I.V."/>
            <person name="Martin F.M."/>
            <person name="Pujade-Renaud V."/>
        </authorList>
    </citation>
    <scope>NUCLEOTIDE SEQUENCE [LARGE SCALE GENOMIC DNA]</scope>
    <source>
        <strain evidence="5 6">Philippines</strain>
    </source>
</reference>
<keyword evidence="4" id="KW-0408">Iron</keyword>
<dbReference type="GO" id="GO:0020037">
    <property type="term" value="F:heme binding"/>
    <property type="evidence" value="ECO:0007669"/>
    <property type="project" value="InterPro"/>
</dbReference>
<accession>A0A2T2PDB5</accession>
<dbReference type="Proteomes" id="UP000240883">
    <property type="component" value="Unassembled WGS sequence"/>
</dbReference>